<accession>A0A396Z4G1</accession>
<organism evidence="1 2">
    <name type="scientific">Leptospira stimsonii</name>
    <dbReference type="NCBI Taxonomy" id="2202203"/>
    <lineage>
        <taxon>Bacteria</taxon>
        <taxon>Pseudomonadati</taxon>
        <taxon>Spirochaetota</taxon>
        <taxon>Spirochaetia</taxon>
        <taxon>Leptospirales</taxon>
        <taxon>Leptospiraceae</taxon>
        <taxon>Leptospira</taxon>
    </lineage>
</organism>
<dbReference type="AlphaFoldDB" id="A0A396Z4G1"/>
<evidence type="ECO:0000313" key="1">
    <source>
        <dbReference type="EMBL" id="RHX89625.1"/>
    </source>
</evidence>
<gene>
    <name evidence="1" type="ORF">DLM75_11680</name>
</gene>
<proteinExistence type="predicted"/>
<name>A0A396Z4G1_9LEPT</name>
<protein>
    <submittedName>
        <fullName evidence="1">Uncharacterized protein</fullName>
    </submittedName>
</protein>
<comment type="caution">
    <text evidence="1">The sequence shown here is derived from an EMBL/GenBank/DDBJ whole genome shotgun (WGS) entry which is preliminary data.</text>
</comment>
<dbReference type="Proteomes" id="UP000265798">
    <property type="component" value="Unassembled WGS sequence"/>
</dbReference>
<dbReference type="EMBL" id="QHCT01000003">
    <property type="protein sequence ID" value="RHX89625.1"/>
    <property type="molecule type" value="Genomic_DNA"/>
</dbReference>
<evidence type="ECO:0000313" key="2">
    <source>
        <dbReference type="Proteomes" id="UP000265798"/>
    </source>
</evidence>
<reference evidence="2" key="1">
    <citation type="submission" date="2018-05" db="EMBL/GenBank/DDBJ databases">
        <title>Leptospira yasudae sp. nov. and Leptospira stimsonii sp. nov., two pathogenic species of the genus Leptospira isolated from environmental sources.</title>
        <authorList>
            <person name="Casanovas-Massana A."/>
            <person name="Hamond C."/>
            <person name="Santos L.A."/>
            <person name="Hacker K.P."/>
            <person name="Balassiano I."/>
            <person name="Medeiros M.A."/>
            <person name="Reis M.G."/>
            <person name="Ko A.I."/>
            <person name="Wunder E.A."/>
        </authorList>
    </citation>
    <scope>NUCLEOTIDE SEQUENCE [LARGE SCALE GENOMIC DNA]</scope>
    <source>
        <strain evidence="2">Yale</strain>
    </source>
</reference>
<sequence length="75" mass="8818">MEVVLISFARPSRTDSSTSRKSLARSYMKILFGTEMPENPLLRGTRRFRKTIQTRIHDSVNRNKISEVPRVFFLF</sequence>